<reference evidence="3 4" key="1">
    <citation type="submission" date="2019-11" db="EMBL/GenBank/DDBJ databases">
        <title>Streptomyces typhae sp. nov., a novel endophytic actinomycete isolated from the root of cattail pollen (Typha angustifolia L.).</title>
        <authorList>
            <person name="Peng C."/>
        </authorList>
    </citation>
    <scope>NUCLEOTIDE SEQUENCE [LARGE SCALE GENOMIC DNA]</scope>
    <source>
        <strain evidence="4">p1417</strain>
    </source>
</reference>
<evidence type="ECO:0000256" key="1">
    <source>
        <dbReference type="ARBA" id="ARBA00022679"/>
    </source>
</evidence>
<sequence>MTGPQILQTTRESYDAIAPTYAELFQDTLRERPLERALLSAFAELVRASGGGGEVADLGCGPGYVTAHLDGLGLKAFGVDASPVMIELAHKSYPGLRFEVGSMAALDIADGSLSGALSRWSVIHTPPQDVPAIVAEIARVLALGGHLLISFPATDGPHHETQAYDHAVATAYRWFPDRFAALLKDHGLTEVARTVIEPKPTDKRQFQEIQLLACKAQAAAGTEAGAETGTGTEAEKEA</sequence>
<keyword evidence="3" id="KW-0489">Methyltransferase</keyword>
<dbReference type="InterPro" id="IPR041698">
    <property type="entry name" value="Methyltransf_25"/>
</dbReference>
<dbReference type="CDD" id="cd02440">
    <property type="entry name" value="AdoMet_MTases"/>
    <property type="match status" value="1"/>
</dbReference>
<gene>
    <name evidence="3" type="ORF">GPA10_37975</name>
</gene>
<keyword evidence="1 3" id="KW-0808">Transferase</keyword>
<name>A0A6L6X9K5_9ACTN</name>
<dbReference type="RefSeq" id="WP_157169398.1">
    <property type="nucleotide sequence ID" value="NZ_WPNZ01000032.1"/>
</dbReference>
<evidence type="ECO:0000259" key="2">
    <source>
        <dbReference type="Pfam" id="PF13649"/>
    </source>
</evidence>
<keyword evidence="4" id="KW-1185">Reference proteome</keyword>
<dbReference type="PANTHER" id="PTHR43861">
    <property type="entry name" value="TRANS-ACONITATE 2-METHYLTRANSFERASE-RELATED"/>
    <property type="match status" value="1"/>
</dbReference>
<protein>
    <submittedName>
        <fullName evidence="3">Methyltransferase domain-containing protein</fullName>
    </submittedName>
</protein>
<evidence type="ECO:0000313" key="3">
    <source>
        <dbReference type="EMBL" id="MVO90387.1"/>
    </source>
</evidence>
<evidence type="ECO:0000313" key="4">
    <source>
        <dbReference type="Proteomes" id="UP000483802"/>
    </source>
</evidence>
<feature type="domain" description="Methyltransferase" evidence="2">
    <location>
        <begin position="55"/>
        <end position="145"/>
    </location>
</feature>
<organism evidence="3 4">
    <name type="scientific">Streptomyces typhae</name>
    <dbReference type="NCBI Taxonomy" id="2681492"/>
    <lineage>
        <taxon>Bacteria</taxon>
        <taxon>Bacillati</taxon>
        <taxon>Actinomycetota</taxon>
        <taxon>Actinomycetes</taxon>
        <taxon>Kitasatosporales</taxon>
        <taxon>Streptomycetaceae</taxon>
        <taxon>Streptomyces</taxon>
    </lineage>
</organism>
<dbReference type="SUPFAM" id="SSF53335">
    <property type="entry name" value="S-adenosyl-L-methionine-dependent methyltransferases"/>
    <property type="match status" value="1"/>
</dbReference>
<dbReference type="GO" id="GO:0008168">
    <property type="term" value="F:methyltransferase activity"/>
    <property type="evidence" value="ECO:0007669"/>
    <property type="project" value="UniProtKB-KW"/>
</dbReference>
<dbReference type="AlphaFoldDB" id="A0A6L6X9K5"/>
<dbReference type="GO" id="GO:0017000">
    <property type="term" value="P:antibiotic biosynthetic process"/>
    <property type="evidence" value="ECO:0007669"/>
    <property type="project" value="UniProtKB-ARBA"/>
</dbReference>
<accession>A0A6L6X9K5</accession>
<dbReference type="InterPro" id="IPR029063">
    <property type="entry name" value="SAM-dependent_MTases_sf"/>
</dbReference>
<dbReference type="Pfam" id="PF13649">
    <property type="entry name" value="Methyltransf_25"/>
    <property type="match status" value="1"/>
</dbReference>
<dbReference type="Gene3D" id="3.40.50.150">
    <property type="entry name" value="Vaccinia Virus protein VP39"/>
    <property type="match status" value="1"/>
</dbReference>
<dbReference type="Proteomes" id="UP000483802">
    <property type="component" value="Unassembled WGS sequence"/>
</dbReference>
<dbReference type="EMBL" id="WPNZ01000032">
    <property type="protein sequence ID" value="MVO90387.1"/>
    <property type="molecule type" value="Genomic_DNA"/>
</dbReference>
<comment type="caution">
    <text evidence="3">The sequence shown here is derived from an EMBL/GenBank/DDBJ whole genome shotgun (WGS) entry which is preliminary data.</text>
</comment>
<proteinExistence type="predicted"/>
<dbReference type="GO" id="GO:0032259">
    <property type="term" value="P:methylation"/>
    <property type="evidence" value="ECO:0007669"/>
    <property type="project" value="UniProtKB-KW"/>
</dbReference>